<gene>
    <name evidence="2" type="ORF">GCM10023323_71870</name>
</gene>
<keyword evidence="1" id="KW-0812">Transmembrane</keyword>
<organism evidence="2 3">
    <name type="scientific">Streptomyces thinghirensis</name>
    <dbReference type="NCBI Taxonomy" id="551547"/>
    <lineage>
        <taxon>Bacteria</taxon>
        <taxon>Bacillati</taxon>
        <taxon>Actinomycetota</taxon>
        <taxon>Actinomycetes</taxon>
        <taxon>Kitasatosporales</taxon>
        <taxon>Streptomycetaceae</taxon>
        <taxon>Streptomyces</taxon>
    </lineage>
</organism>
<comment type="caution">
    <text evidence="2">The sequence shown here is derived from an EMBL/GenBank/DDBJ whole genome shotgun (WGS) entry which is preliminary data.</text>
</comment>
<keyword evidence="1" id="KW-1133">Transmembrane helix</keyword>
<proteinExistence type="predicted"/>
<keyword evidence="3" id="KW-1185">Reference proteome</keyword>
<feature type="transmembrane region" description="Helical" evidence="1">
    <location>
        <begin position="7"/>
        <end position="28"/>
    </location>
</feature>
<name>A0ABP9TGA0_9ACTN</name>
<protein>
    <submittedName>
        <fullName evidence="2">Uncharacterized protein</fullName>
    </submittedName>
</protein>
<accession>A0ABP9TGA0</accession>
<evidence type="ECO:0000313" key="2">
    <source>
        <dbReference type="EMBL" id="GAA5216919.1"/>
    </source>
</evidence>
<feature type="transmembrane region" description="Helical" evidence="1">
    <location>
        <begin position="34"/>
        <end position="55"/>
    </location>
</feature>
<evidence type="ECO:0000256" key="1">
    <source>
        <dbReference type="SAM" id="Phobius"/>
    </source>
</evidence>
<dbReference type="EMBL" id="BAABJR010000028">
    <property type="protein sequence ID" value="GAA5216919.1"/>
    <property type="molecule type" value="Genomic_DNA"/>
</dbReference>
<sequence>MERYHSLYFVSIIGPALLGLIALLLIALPGEPSTARMLIALVVYLAVVIGGGAVMTRRLDR</sequence>
<dbReference type="RefSeq" id="WP_345637832.1">
    <property type="nucleotide sequence ID" value="NZ_BAABJR010000028.1"/>
</dbReference>
<dbReference type="Proteomes" id="UP001499878">
    <property type="component" value="Unassembled WGS sequence"/>
</dbReference>
<reference evidence="3" key="1">
    <citation type="journal article" date="2019" name="Int. J. Syst. Evol. Microbiol.">
        <title>The Global Catalogue of Microorganisms (GCM) 10K type strain sequencing project: providing services to taxonomists for standard genome sequencing and annotation.</title>
        <authorList>
            <consortium name="The Broad Institute Genomics Platform"/>
            <consortium name="The Broad Institute Genome Sequencing Center for Infectious Disease"/>
            <person name="Wu L."/>
            <person name="Ma J."/>
        </authorList>
    </citation>
    <scope>NUCLEOTIDE SEQUENCE [LARGE SCALE GENOMIC DNA]</scope>
    <source>
        <strain evidence="3">JCM 18306</strain>
    </source>
</reference>
<evidence type="ECO:0000313" key="3">
    <source>
        <dbReference type="Proteomes" id="UP001499878"/>
    </source>
</evidence>
<keyword evidence="1" id="KW-0472">Membrane</keyword>